<dbReference type="EMBL" id="NJHN03000128">
    <property type="protein sequence ID" value="KAH9412748.1"/>
    <property type="molecule type" value="Genomic_DNA"/>
</dbReference>
<dbReference type="Proteomes" id="UP000887458">
    <property type="component" value="Unassembled WGS sequence"/>
</dbReference>
<protein>
    <submittedName>
        <fullName evidence="1">Uncharacterized protein</fullName>
    </submittedName>
</protein>
<gene>
    <name evidence="1" type="ORF">DERP_009729</name>
</gene>
<comment type="caution">
    <text evidence="1">The sequence shown here is derived from an EMBL/GenBank/DDBJ whole genome shotgun (WGS) entry which is preliminary data.</text>
</comment>
<sequence length="83" mass="8731">MNLTGRIFESPDDDRFDDVGGATNSDRIGCLNNDARSGSSLSSCIISISSETVDKSSNDMTIVLSAVLLLSLAMANLDNGDVM</sequence>
<evidence type="ECO:0000313" key="1">
    <source>
        <dbReference type="EMBL" id="KAH9412748.1"/>
    </source>
</evidence>
<name>A0ABQ8IR00_DERPT</name>
<reference evidence="1 2" key="1">
    <citation type="journal article" date="2018" name="J. Allergy Clin. Immunol.">
        <title>High-quality assembly of Dermatophagoides pteronyssinus genome and transcriptome reveals a wide range of novel allergens.</title>
        <authorList>
            <person name="Liu X.Y."/>
            <person name="Yang K.Y."/>
            <person name="Wang M.Q."/>
            <person name="Kwok J.S."/>
            <person name="Zeng X."/>
            <person name="Yang Z."/>
            <person name="Xiao X.J."/>
            <person name="Lau C.P."/>
            <person name="Li Y."/>
            <person name="Huang Z.M."/>
            <person name="Ba J.G."/>
            <person name="Yim A.K."/>
            <person name="Ouyang C.Y."/>
            <person name="Ngai S.M."/>
            <person name="Chan T.F."/>
            <person name="Leung E.L."/>
            <person name="Liu L."/>
            <person name="Liu Z.G."/>
            <person name="Tsui S.K."/>
        </authorList>
    </citation>
    <scope>NUCLEOTIDE SEQUENCE [LARGE SCALE GENOMIC DNA]</scope>
    <source>
        <strain evidence="1">Derp</strain>
    </source>
</reference>
<evidence type="ECO:0000313" key="2">
    <source>
        <dbReference type="Proteomes" id="UP000887458"/>
    </source>
</evidence>
<accession>A0ABQ8IR00</accession>
<keyword evidence="2" id="KW-1185">Reference proteome</keyword>
<proteinExistence type="predicted"/>
<reference evidence="1 2" key="2">
    <citation type="journal article" date="2022" name="Mol. Biol. Evol.">
        <title>Comparative Genomics Reveals Insights into the Divergent Evolution of Astigmatic Mites and Household Pest Adaptations.</title>
        <authorList>
            <person name="Xiong Q."/>
            <person name="Wan A.T."/>
            <person name="Liu X."/>
            <person name="Fung C.S."/>
            <person name="Xiao X."/>
            <person name="Malainual N."/>
            <person name="Hou J."/>
            <person name="Wang L."/>
            <person name="Wang M."/>
            <person name="Yang K.Y."/>
            <person name="Cui Y."/>
            <person name="Leung E.L."/>
            <person name="Nong W."/>
            <person name="Shin S.K."/>
            <person name="Au S.W."/>
            <person name="Jeong K.Y."/>
            <person name="Chew F.T."/>
            <person name="Hui J.H."/>
            <person name="Leung T.F."/>
            <person name="Tungtrongchitr A."/>
            <person name="Zhong N."/>
            <person name="Liu Z."/>
            <person name="Tsui S.K."/>
        </authorList>
    </citation>
    <scope>NUCLEOTIDE SEQUENCE [LARGE SCALE GENOMIC DNA]</scope>
    <source>
        <strain evidence="1">Derp</strain>
    </source>
</reference>
<organism evidence="1 2">
    <name type="scientific">Dermatophagoides pteronyssinus</name>
    <name type="common">European house dust mite</name>
    <dbReference type="NCBI Taxonomy" id="6956"/>
    <lineage>
        <taxon>Eukaryota</taxon>
        <taxon>Metazoa</taxon>
        <taxon>Ecdysozoa</taxon>
        <taxon>Arthropoda</taxon>
        <taxon>Chelicerata</taxon>
        <taxon>Arachnida</taxon>
        <taxon>Acari</taxon>
        <taxon>Acariformes</taxon>
        <taxon>Sarcoptiformes</taxon>
        <taxon>Astigmata</taxon>
        <taxon>Psoroptidia</taxon>
        <taxon>Analgoidea</taxon>
        <taxon>Pyroglyphidae</taxon>
        <taxon>Dermatophagoidinae</taxon>
        <taxon>Dermatophagoides</taxon>
    </lineage>
</organism>